<dbReference type="Proteomes" id="UP000484164">
    <property type="component" value="Unassembled WGS sequence"/>
</dbReference>
<dbReference type="InterPro" id="IPR026444">
    <property type="entry name" value="Secre_tail"/>
</dbReference>
<protein>
    <submittedName>
        <fullName evidence="3">T9SS type A sorting domain-containing protein</fullName>
    </submittedName>
</protein>
<gene>
    <name evidence="3" type="ORF">F8C82_02595</name>
</gene>
<evidence type="ECO:0000256" key="1">
    <source>
        <dbReference type="ARBA" id="ARBA00022729"/>
    </source>
</evidence>
<name>A0A6L3ZI63_9FLAO</name>
<evidence type="ECO:0000313" key="4">
    <source>
        <dbReference type="Proteomes" id="UP000484164"/>
    </source>
</evidence>
<comment type="caution">
    <text evidence="3">The sequence shown here is derived from an EMBL/GenBank/DDBJ whole genome shotgun (WGS) entry which is preliminary data.</text>
</comment>
<evidence type="ECO:0000259" key="2">
    <source>
        <dbReference type="Pfam" id="PF18962"/>
    </source>
</evidence>
<reference evidence="3 4" key="1">
    <citation type="submission" date="2019-10" db="EMBL/GenBank/DDBJ databases">
        <title>Genome sequence of Phaeocystidibacter marisrubri JCM30614 (type strain).</title>
        <authorList>
            <person name="Bowman J.P."/>
        </authorList>
    </citation>
    <scope>NUCLEOTIDE SEQUENCE [LARGE SCALE GENOMIC DNA]</scope>
    <source>
        <strain evidence="3 4">JCM 30614</strain>
    </source>
</reference>
<keyword evidence="4" id="KW-1185">Reference proteome</keyword>
<accession>A0A6L3ZI63</accession>
<organism evidence="3 4">
    <name type="scientific">Phaeocystidibacter marisrubri</name>
    <dbReference type="NCBI Taxonomy" id="1577780"/>
    <lineage>
        <taxon>Bacteria</taxon>
        <taxon>Pseudomonadati</taxon>
        <taxon>Bacteroidota</taxon>
        <taxon>Flavobacteriia</taxon>
        <taxon>Flavobacteriales</taxon>
        <taxon>Phaeocystidibacteraceae</taxon>
        <taxon>Phaeocystidibacter</taxon>
    </lineage>
</organism>
<sequence>MEFRGHGKRSRFRLVPVSIDLVSPADYRIFASHLASLRTMKDQKKSKLTQYTAMAGAVLGTSAVQAQINYVNINDTTVDTNGGYYDIDLDSDSSPDFRITQYLDTGATGMLDGILITPFDSLYSRVAGELENGFNYPFKLLPGDSIQLDTKWSGNTQTSPGYLVFQFDGTPYPNSYWKGPVSNGYLGLRIMKDDGFHFGWARIDVAADNRSFTVKDFAYEETLEGSILAGAPHLSVIERMLEQLVIGQGEGVLYLTKPSEYKVVDVRVYNVSGTEITRMAWEGEQAQIDLSNAPSGVYLVEFTYNGVRNTRKVVHAQ</sequence>
<dbReference type="EMBL" id="WBVQ01000001">
    <property type="protein sequence ID" value="KAB2817299.1"/>
    <property type="molecule type" value="Genomic_DNA"/>
</dbReference>
<dbReference type="OrthoDB" id="1134604at2"/>
<keyword evidence="1" id="KW-0732">Signal</keyword>
<evidence type="ECO:0000313" key="3">
    <source>
        <dbReference type="EMBL" id="KAB2817299.1"/>
    </source>
</evidence>
<dbReference type="AlphaFoldDB" id="A0A6L3ZI63"/>
<dbReference type="NCBIfam" id="TIGR04183">
    <property type="entry name" value="Por_Secre_tail"/>
    <property type="match status" value="1"/>
</dbReference>
<dbReference type="Pfam" id="PF18962">
    <property type="entry name" value="Por_Secre_tail"/>
    <property type="match status" value="1"/>
</dbReference>
<feature type="domain" description="Secretion system C-terminal sorting" evidence="2">
    <location>
        <begin position="254"/>
        <end position="314"/>
    </location>
</feature>
<proteinExistence type="predicted"/>